<protein>
    <submittedName>
        <fullName evidence="3">Phospholipase D-like domain containing protein</fullName>
    </submittedName>
</protein>
<dbReference type="CDD" id="cd09112">
    <property type="entry name" value="PLDc_CLS_2"/>
    <property type="match status" value="1"/>
</dbReference>
<dbReference type="InterPro" id="IPR025202">
    <property type="entry name" value="PLD-like_dom"/>
</dbReference>
<keyword evidence="1" id="KW-0472">Membrane</keyword>
<keyword evidence="4" id="KW-1185">Reference proteome</keyword>
<dbReference type="RefSeq" id="WP_152609576.1">
    <property type="nucleotide sequence ID" value="NZ_JTJZ01000013.1"/>
</dbReference>
<dbReference type="AlphaFoldDB" id="A0A0B9ASK1"/>
<dbReference type="PATRIC" id="fig|1703.6.peg.459"/>
<dbReference type="GO" id="GO:0030572">
    <property type="term" value="F:phosphatidyltransferase activity"/>
    <property type="evidence" value="ECO:0007669"/>
    <property type="project" value="UniProtKB-ARBA"/>
</dbReference>
<keyword evidence="1" id="KW-1133">Transmembrane helix</keyword>
<comment type="caution">
    <text evidence="3">The sequence shown here is derived from an EMBL/GenBank/DDBJ whole genome shotgun (WGS) entry which is preliminary data.</text>
</comment>
<evidence type="ECO:0000313" key="4">
    <source>
        <dbReference type="Proteomes" id="UP000031488"/>
    </source>
</evidence>
<dbReference type="SUPFAM" id="SSF56024">
    <property type="entry name" value="Phospholipase D/nuclease"/>
    <property type="match status" value="2"/>
</dbReference>
<dbReference type="Proteomes" id="UP000031488">
    <property type="component" value="Unassembled WGS sequence"/>
</dbReference>
<feature type="domain" description="PLD phosphodiesterase" evidence="2">
    <location>
        <begin position="332"/>
        <end position="359"/>
    </location>
</feature>
<organism evidence="3 4">
    <name type="scientific">Brevibacterium linens</name>
    <dbReference type="NCBI Taxonomy" id="1703"/>
    <lineage>
        <taxon>Bacteria</taxon>
        <taxon>Bacillati</taxon>
        <taxon>Actinomycetota</taxon>
        <taxon>Actinomycetes</taxon>
        <taxon>Micrococcales</taxon>
        <taxon>Brevibacteriaceae</taxon>
        <taxon>Brevibacterium</taxon>
    </lineage>
</organism>
<evidence type="ECO:0000313" key="3">
    <source>
        <dbReference type="EMBL" id="KHS53820.1"/>
    </source>
</evidence>
<proteinExistence type="predicted"/>
<feature type="transmembrane region" description="Helical" evidence="1">
    <location>
        <begin position="20"/>
        <end position="43"/>
    </location>
</feature>
<dbReference type="Pfam" id="PF13091">
    <property type="entry name" value="PLDc_2"/>
    <property type="match status" value="2"/>
</dbReference>
<accession>A0A0B9ASK1</accession>
<gene>
    <name evidence="3" type="ORF">AE0388_0575</name>
</gene>
<name>A0A0B9ASK1_BRELN</name>
<dbReference type="OrthoDB" id="9762009at2"/>
<dbReference type="CDD" id="cd09110">
    <property type="entry name" value="PLDc_CLS_1"/>
    <property type="match status" value="1"/>
</dbReference>
<dbReference type="PROSITE" id="PS50035">
    <property type="entry name" value="PLD"/>
    <property type="match status" value="2"/>
</dbReference>
<dbReference type="GO" id="GO:0032049">
    <property type="term" value="P:cardiolipin biosynthetic process"/>
    <property type="evidence" value="ECO:0007669"/>
    <property type="project" value="UniProtKB-ARBA"/>
</dbReference>
<sequence>MSPLRNPALRQADSLRRIVPWVVAGLVSAVPATVAVSMAVDLVQKRGRKSRPAPRPGTFSSTVEQSQLDIYTDGATLYEDMLDAIGSARESILMETFIWKNDEVGQRFINAFNAASARGVEVHLIYDGFANLSVPSSFYHQLSEQVRVLRLPTVARRFWRGPMRHSGFNHSKILVIDDDVAFVGGFNIGSLYARHWRDTHLRSVGPGAWGLRQTIAEVWNEFHDSGEQIAWVPPAAWESKLRVSANLPIHLVYPIRSMYLNAFARARKRIWLTTPYFIPDQQLLHSLVEAAERGVDVRVMVPQESNHILGDWLSRGFFEQMINSKVTVLLYTASMIHSKVATVDGEWSTVGTANIDRLSLTFNYETNVEVIDRAFAAEMEKVFDSDSMHCVELGSEWLNRHRLTKLAERALVPMRPWL</sequence>
<feature type="domain" description="PLD phosphodiesterase" evidence="2">
    <location>
        <begin position="165"/>
        <end position="192"/>
    </location>
</feature>
<dbReference type="InterPro" id="IPR001736">
    <property type="entry name" value="PLipase_D/transphosphatidylase"/>
</dbReference>
<dbReference type="PANTHER" id="PTHR21248">
    <property type="entry name" value="CARDIOLIPIN SYNTHASE"/>
    <property type="match status" value="1"/>
</dbReference>
<reference evidence="3 4" key="1">
    <citation type="submission" date="2014-11" db="EMBL/GenBank/DDBJ databases">
        <title>Draft Genome Sequence of Brevibacterium linens AE038-8.</title>
        <authorList>
            <person name="Maizel D."/>
            <person name="Utturkar S.M."/>
            <person name="Brown S.D."/>
            <person name="Ferrero M."/>
            <person name="Rosen B.P."/>
        </authorList>
    </citation>
    <scope>NUCLEOTIDE SEQUENCE [LARGE SCALE GENOMIC DNA]</scope>
    <source>
        <strain evidence="3 4">AE038-8</strain>
    </source>
</reference>
<keyword evidence="1" id="KW-0812">Transmembrane</keyword>
<dbReference type="EMBL" id="JTJZ01000013">
    <property type="protein sequence ID" value="KHS53820.1"/>
    <property type="molecule type" value="Genomic_DNA"/>
</dbReference>
<dbReference type="SMART" id="SM00155">
    <property type="entry name" value="PLDc"/>
    <property type="match status" value="2"/>
</dbReference>
<dbReference type="Gene3D" id="3.30.870.10">
    <property type="entry name" value="Endonuclease Chain A"/>
    <property type="match status" value="2"/>
</dbReference>
<dbReference type="PANTHER" id="PTHR21248:SF22">
    <property type="entry name" value="PHOSPHOLIPASE D"/>
    <property type="match status" value="1"/>
</dbReference>
<evidence type="ECO:0000256" key="1">
    <source>
        <dbReference type="SAM" id="Phobius"/>
    </source>
</evidence>
<evidence type="ECO:0000259" key="2">
    <source>
        <dbReference type="PROSITE" id="PS50035"/>
    </source>
</evidence>